<dbReference type="RefSeq" id="WP_208876383.1">
    <property type="nucleotide sequence ID" value="NZ_CP031320.1"/>
</dbReference>
<dbReference type="EMBL" id="CP031320">
    <property type="protein sequence ID" value="AXK32284.1"/>
    <property type="molecule type" value="Genomic_DNA"/>
</dbReference>
<sequence>MSVPATPDAALWRLVRAAYDDGHPISMQDAARAAELGYVQGMVVYGIGLGNVGRDAEAEGWLRRSITHGDPMGSVALGTLYLDRGDLDEAERVIRPVAESGNAGAKEALAEIRQRRAARR</sequence>
<dbReference type="Gene3D" id="1.25.40.10">
    <property type="entry name" value="Tetratricopeptide repeat domain"/>
    <property type="match status" value="1"/>
</dbReference>
<gene>
    <name evidence="1" type="ORF">DVA86_06070</name>
</gene>
<proteinExistence type="predicted"/>
<dbReference type="Proteomes" id="UP000254425">
    <property type="component" value="Chromosome"/>
</dbReference>
<dbReference type="KEGG" id="sarm:DVA86_06070"/>
<dbReference type="AlphaFoldDB" id="A0A345XKW8"/>
<keyword evidence="2" id="KW-1185">Reference proteome</keyword>
<reference evidence="1 2" key="1">
    <citation type="submission" date="2018-07" db="EMBL/GenBank/DDBJ databases">
        <title>Draft genome of the type strain Streptomyces armeniacus ATCC 15676.</title>
        <authorList>
            <person name="Labana P."/>
            <person name="Gosse J.T."/>
            <person name="Boddy C.N."/>
        </authorList>
    </citation>
    <scope>NUCLEOTIDE SEQUENCE [LARGE SCALE GENOMIC DNA]</scope>
    <source>
        <strain evidence="1 2">ATCC 15676</strain>
    </source>
</reference>
<evidence type="ECO:0000313" key="1">
    <source>
        <dbReference type="EMBL" id="AXK32284.1"/>
    </source>
</evidence>
<evidence type="ECO:0000313" key="2">
    <source>
        <dbReference type="Proteomes" id="UP000254425"/>
    </source>
</evidence>
<dbReference type="SUPFAM" id="SSF81901">
    <property type="entry name" value="HCP-like"/>
    <property type="match status" value="1"/>
</dbReference>
<protein>
    <submittedName>
        <fullName evidence="1">Sel1 repeat family protein</fullName>
    </submittedName>
</protein>
<organism evidence="1 2">
    <name type="scientific">Streptomyces armeniacus</name>
    <dbReference type="NCBI Taxonomy" id="83291"/>
    <lineage>
        <taxon>Bacteria</taxon>
        <taxon>Bacillati</taxon>
        <taxon>Actinomycetota</taxon>
        <taxon>Actinomycetes</taxon>
        <taxon>Kitasatosporales</taxon>
        <taxon>Streptomycetaceae</taxon>
        <taxon>Streptomyces</taxon>
    </lineage>
</organism>
<accession>A0A345XKW8</accession>
<name>A0A345XKW8_9ACTN</name>
<dbReference type="InterPro" id="IPR011990">
    <property type="entry name" value="TPR-like_helical_dom_sf"/>
</dbReference>